<evidence type="ECO:0000313" key="6">
    <source>
        <dbReference type="EMBL" id="BCS97448.1"/>
    </source>
</evidence>
<dbReference type="SUPFAM" id="SSF51419">
    <property type="entry name" value="PLP-binding barrel"/>
    <property type="match status" value="1"/>
</dbReference>
<dbReference type="InterPro" id="IPR009006">
    <property type="entry name" value="Ala_racemase/Decarboxylase_C"/>
</dbReference>
<dbReference type="PRINTS" id="PR01179">
    <property type="entry name" value="ODADCRBXLASE"/>
</dbReference>
<evidence type="ECO:0000256" key="4">
    <source>
        <dbReference type="ARBA" id="ARBA00023239"/>
    </source>
</evidence>
<dbReference type="InterPro" id="IPR029066">
    <property type="entry name" value="PLP-binding_barrel"/>
</dbReference>
<dbReference type="InterPro" id="IPR022644">
    <property type="entry name" value="De-COase2_N"/>
</dbReference>
<dbReference type="SUPFAM" id="SSF50621">
    <property type="entry name" value="Alanine racemase C-terminal domain-like"/>
    <property type="match status" value="1"/>
</dbReference>
<dbReference type="InterPro" id="IPR002986">
    <property type="entry name" value="DAP_deCOOHase_LysA"/>
</dbReference>
<dbReference type="CDD" id="cd06828">
    <property type="entry name" value="PLPDE_III_DapDC"/>
    <property type="match status" value="1"/>
</dbReference>
<dbReference type="PANTHER" id="PTHR43727:SF2">
    <property type="entry name" value="GROUP IV DECARBOXYLASE"/>
    <property type="match status" value="1"/>
</dbReference>
<dbReference type="PANTHER" id="PTHR43727">
    <property type="entry name" value="DIAMINOPIMELATE DECARBOXYLASE"/>
    <property type="match status" value="1"/>
</dbReference>
<proteinExistence type="predicted"/>
<dbReference type="InterPro" id="IPR000183">
    <property type="entry name" value="Orn/DAP/Arg_de-COase"/>
</dbReference>
<evidence type="ECO:0000256" key="1">
    <source>
        <dbReference type="ARBA" id="ARBA00001933"/>
    </source>
</evidence>
<evidence type="ECO:0000313" key="7">
    <source>
        <dbReference type="Proteomes" id="UP001320148"/>
    </source>
</evidence>
<dbReference type="Proteomes" id="UP001320148">
    <property type="component" value="Chromosome"/>
</dbReference>
<evidence type="ECO:0000256" key="2">
    <source>
        <dbReference type="ARBA" id="ARBA00022793"/>
    </source>
</evidence>
<dbReference type="Gene3D" id="2.40.37.10">
    <property type="entry name" value="Lyase, Ornithine Decarboxylase, Chain A, domain 1"/>
    <property type="match status" value="1"/>
</dbReference>
<feature type="domain" description="Orn/DAP/Arg decarboxylase 2 N-terminal" evidence="5">
    <location>
        <begin position="51"/>
        <end position="293"/>
    </location>
</feature>
<gene>
    <name evidence="6" type="ORF">DSLASN_30800</name>
</gene>
<evidence type="ECO:0000259" key="5">
    <source>
        <dbReference type="Pfam" id="PF02784"/>
    </source>
</evidence>
<dbReference type="Gene3D" id="3.20.20.10">
    <property type="entry name" value="Alanine racemase"/>
    <property type="match status" value="1"/>
</dbReference>
<evidence type="ECO:0000256" key="3">
    <source>
        <dbReference type="ARBA" id="ARBA00022898"/>
    </source>
</evidence>
<keyword evidence="7" id="KW-1185">Reference proteome</keyword>
<name>A0ABM7PIP8_9BACT</name>
<keyword evidence="4" id="KW-0456">Lyase</keyword>
<dbReference type="Pfam" id="PF02784">
    <property type="entry name" value="Orn_Arg_deC_N"/>
    <property type="match status" value="1"/>
</dbReference>
<organism evidence="6 7">
    <name type="scientific">Desulfoluna limicola</name>
    <dbReference type="NCBI Taxonomy" id="2810562"/>
    <lineage>
        <taxon>Bacteria</taxon>
        <taxon>Pseudomonadati</taxon>
        <taxon>Thermodesulfobacteriota</taxon>
        <taxon>Desulfobacteria</taxon>
        <taxon>Desulfobacterales</taxon>
        <taxon>Desulfolunaceae</taxon>
        <taxon>Desulfoluna</taxon>
    </lineage>
</organism>
<protein>
    <submittedName>
        <fullName evidence="6">Diaminopimelate decarboxylase</fullName>
    </submittedName>
</protein>
<sequence length="405" mass="44700">MPMPESMVPPFWWEREQLCYDRGNLRFAGEGVQELARRFGTPTFLYSGRRIRENLARVEAALKSTGLAHRLHYAMKANRFAPILTLMATERLCGIDACSPEEVMHATGCGFKETDISYTATAVSNSDLDALLRFEGLHMNCDAVSTIRRLGQRAPGRKIGLRINPAMGVGYGENERLHYSGEATTKFGIYKEQFEEALETAREHNLTVTTLHLHTGCGYLSQQLPVWETILAEAKTFASKIPGLERINLGGGLGVPHTKDDTPLDLSAWAAAIKRTFEGSGLTIEVEPGDYIVKDAGLLLLSVNTVETRQATRYIGVDGGFNIAVEPAFYKLPFEPVATRLRQGDTAPVTVVGNINEALDVFAEHHPMPPIHEEDTIALINSGAYASSMSSNHCMRGQFREVLLF</sequence>
<reference evidence="6 7" key="1">
    <citation type="submission" date="2021-02" db="EMBL/GenBank/DDBJ databases">
        <title>Complete genome of Desulfoluna sp. strain ASN36.</title>
        <authorList>
            <person name="Takahashi A."/>
            <person name="Kojima H."/>
            <person name="Fukui M."/>
        </authorList>
    </citation>
    <scope>NUCLEOTIDE SEQUENCE [LARGE SCALE GENOMIC DNA]</scope>
    <source>
        <strain evidence="6 7">ASN36</strain>
    </source>
</reference>
<accession>A0ABM7PIP8</accession>
<keyword evidence="2" id="KW-0210">Decarboxylase</keyword>
<keyword evidence="3" id="KW-0663">Pyridoxal phosphate</keyword>
<dbReference type="EMBL" id="AP024488">
    <property type="protein sequence ID" value="BCS97448.1"/>
    <property type="molecule type" value="Genomic_DNA"/>
</dbReference>
<comment type="cofactor">
    <cofactor evidence="1">
        <name>pyridoxal 5'-phosphate</name>
        <dbReference type="ChEBI" id="CHEBI:597326"/>
    </cofactor>
</comment>